<dbReference type="InterPro" id="IPR003877">
    <property type="entry name" value="SPRY_dom"/>
</dbReference>
<reference evidence="2 3" key="1">
    <citation type="submission" date="2018-04" db="EMBL/GenBank/DDBJ databases">
        <authorList>
            <person name="Zhang X."/>
            <person name="Yuan J."/>
            <person name="Li F."/>
            <person name="Xiang J."/>
        </authorList>
    </citation>
    <scope>NUCLEOTIDE SEQUENCE [LARGE SCALE GENOMIC DNA]</scope>
    <source>
        <tissue evidence="2">Muscle</tissue>
    </source>
</reference>
<accession>A0A3R7PT71</accession>
<gene>
    <name evidence="2" type="ORF">C7M84_005022</name>
</gene>
<dbReference type="Gene3D" id="2.60.120.920">
    <property type="match status" value="1"/>
</dbReference>
<dbReference type="STRING" id="6689.A0A3R7PT71"/>
<reference evidence="2 3" key="2">
    <citation type="submission" date="2019-01" db="EMBL/GenBank/DDBJ databases">
        <title>The decoding of complex shrimp genome reveals the adaptation for benthos swimmer, frequently molting mechanism and breeding impact on genome.</title>
        <authorList>
            <person name="Sun Y."/>
            <person name="Gao Y."/>
            <person name="Yu Y."/>
        </authorList>
    </citation>
    <scope>NUCLEOTIDE SEQUENCE [LARGE SCALE GENOMIC DNA]</scope>
    <source>
        <tissue evidence="2">Muscle</tissue>
    </source>
</reference>
<dbReference type="PANTHER" id="PTHR20951">
    <property type="entry name" value="C13ORF1 PROTEIN-RELATED"/>
    <property type="match status" value="1"/>
</dbReference>
<dbReference type="AlphaFoldDB" id="A0A3R7PT71"/>
<dbReference type="InterPro" id="IPR035766">
    <property type="entry name" value="SPRYD7"/>
</dbReference>
<sequence>MYLCCFRQLCGTSPRASVPIKTTPTIILDTGYMGHEVVIVKNGIRICGTGGALGNIPILQNKAYFEVKLQQSGVWGIGIATRNANLNKVPLGEDSQSWVLCSDGCVRHNGEEKYKIADIPQEGDILCHRRCRIAPVALFHPGDSNSWARSCGTRLSGLALSGWYSRGWRWGVALSGWHSGLAALGGILGVGTLGVSTLWVHSRNGTLGVALAELFSDWSSILLRQVVGRWW</sequence>
<dbReference type="OrthoDB" id="40953at2759"/>
<keyword evidence="3" id="KW-1185">Reference proteome</keyword>
<evidence type="ECO:0000313" key="3">
    <source>
        <dbReference type="Proteomes" id="UP000283509"/>
    </source>
</evidence>
<proteinExistence type="predicted"/>
<organism evidence="2 3">
    <name type="scientific">Penaeus vannamei</name>
    <name type="common">Whiteleg shrimp</name>
    <name type="synonym">Litopenaeus vannamei</name>
    <dbReference type="NCBI Taxonomy" id="6689"/>
    <lineage>
        <taxon>Eukaryota</taxon>
        <taxon>Metazoa</taxon>
        <taxon>Ecdysozoa</taxon>
        <taxon>Arthropoda</taxon>
        <taxon>Crustacea</taxon>
        <taxon>Multicrustacea</taxon>
        <taxon>Malacostraca</taxon>
        <taxon>Eumalacostraca</taxon>
        <taxon>Eucarida</taxon>
        <taxon>Decapoda</taxon>
        <taxon>Dendrobranchiata</taxon>
        <taxon>Penaeoidea</taxon>
        <taxon>Penaeidae</taxon>
        <taxon>Penaeus</taxon>
    </lineage>
</organism>
<dbReference type="PANTHER" id="PTHR20951:SF2">
    <property type="entry name" value="SPRY DOMAIN-CONTAINING PROTEIN 7"/>
    <property type="match status" value="1"/>
</dbReference>
<comment type="caution">
    <text evidence="2">The sequence shown here is derived from an EMBL/GenBank/DDBJ whole genome shotgun (WGS) entry which is preliminary data.</text>
</comment>
<protein>
    <submittedName>
        <fullName evidence="2">SPRY domain-containing protein 7</fullName>
    </submittedName>
</protein>
<feature type="domain" description="SPRY" evidence="1">
    <location>
        <begin position="63"/>
        <end position="111"/>
    </location>
</feature>
<dbReference type="EMBL" id="QCYY01001667">
    <property type="protein sequence ID" value="ROT76375.1"/>
    <property type="molecule type" value="Genomic_DNA"/>
</dbReference>
<dbReference type="Pfam" id="PF00622">
    <property type="entry name" value="SPRY"/>
    <property type="match status" value="1"/>
</dbReference>
<dbReference type="InterPro" id="IPR043136">
    <property type="entry name" value="B30.2/SPRY_sf"/>
</dbReference>
<dbReference type="Proteomes" id="UP000283509">
    <property type="component" value="Unassembled WGS sequence"/>
</dbReference>
<name>A0A3R7PT71_PENVA</name>
<evidence type="ECO:0000259" key="1">
    <source>
        <dbReference type="Pfam" id="PF00622"/>
    </source>
</evidence>
<evidence type="ECO:0000313" key="2">
    <source>
        <dbReference type="EMBL" id="ROT76375.1"/>
    </source>
</evidence>
<dbReference type="InterPro" id="IPR013320">
    <property type="entry name" value="ConA-like_dom_sf"/>
</dbReference>
<dbReference type="SUPFAM" id="SSF49899">
    <property type="entry name" value="Concanavalin A-like lectins/glucanases"/>
    <property type="match status" value="1"/>
</dbReference>